<comment type="similarity">
    <text evidence="1">Belongs to the MYG1 family.</text>
</comment>
<protein>
    <submittedName>
        <fullName evidence="2">MYG1 protein</fullName>
    </submittedName>
</protein>
<sequence>MIKKITPLLITHSGKFHCDEVFAYAVLRFALGLSSPGEDHVLLRTRKPELIETGDIVFDVGLISDPSNNRFDHHQIGAPTREDGTPFSSAGLVWQIYGERAVASLLAPQDAAFAPAIATALDGKLVKRIDEIDNGVSASGPVVRNSLDLAALVGDFNPPWDSPDANGPTAGDDAFQHATAMVAGVLARQVDIQRSKLQAEALVLAAHAAADDKRLLVLETGMPWKNVVFSHDLPVLLAVSPASNGNWMVDTVPPEPGSFAQRLPLPESWAGLQGADLAAVSGVADAVFVHVRRFVGGAKTREGAIALAHKALAQAG</sequence>
<dbReference type="RefSeq" id="WP_025287416.1">
    <property type="nucleotide sequence ID" value="NZ_CP003181.2"/>
</dbReference>
<dbReference type="PANTHER" id="PTHR11215:SF1">
    <property type="entry name" value="MYG1 EXONUCLEASE"/>
    <property type="match status" value="1"/>
</dbReference>
<dbReference type="Proteomes" id="UP000019438">
    <property type="component" value="Chromosome"/>
</dbReference>
<gene>
    <name evidence="2" type="ORF">GbCGDNIH3_2109</name>
</gene>
<reference evidence="3" key="1">
    <citation type="submission" date="2012-06" db="EMBL/GenBank/DDBJ databases">
        <title>Genome analysis of multiple Granulibacter bethesdensis isolates demonstrates substantial genome diversity.</title>
        <authorList>
            <person name="Greenberg D.E."/>
            <person name="Porcella S.F."/>
            <person name="Zarember K."/>
            <person name="Zelazny A.M."/>
            <person name="Bruno D."/>
            <person name="Martens C."/>
            <person name="Barbian K.D."/>
            <person name="Jaske E."/>
            <person name="Holland S.M."/>
        </authorList>
    </citation>
    <scope>NUCLEOTIDE SEQUENCE [LARGE SCALE GENOMIC DNA]</scope>
    <source>
        <strain evidence="3">CGDNIH3</strain>
    </source>
</reference>
<name>A0AAN0VGL3_9PROT</name>
<organism evidence="2 3">
    <name type="scientific">Granulibacter bethesdensis</name>
    <dbReference type="NCBI Taxonomy" id="364410"/>
    <lineage>
        <taxon>Bacteria</taxon>
        <taxon>Pseudomonadati</taxon>
        <taxon>Pseudomonadota</taxon>
        <taxon>Alphaproteobacteria</taxon>
        <taxon>Acetobacterales</taxon>
        <taxon>Acetobacteraceae</taxon>
        <taxon>Granulibacter</taxon>
    </lineage>
</organism>
<evidence type="ECO:0000256" key="1">
    <source>
        <dbReference type="ARBA" id="ARBA00010105"/>
    </source>
</evidence>
<accession>A0AAN0VGL3</accession>
<dbReference type="KEGG" id="gbc:GbCGDNIH3_2109"/>
<dbReference type="AlphaFoldDB" id="A0AAN0VGL3"/>
<dbReference type="EMBL" id="CP003181">
    <property type="protein sequence ID" value="AHJ64005.1"/>
    <property type="molecule type" value="Genomic_DNA"/>
</dbReference>
<dbReference type="PANTHER" id="PTHR11215">
    <property type="entry name" value="METAL DEPENDENT HYDROLASE - RELATED"/>
    <property type="match status" value="1"/>
</dbReference>
<dbReference type="Pfam" id="PF03690">
    <property type="entry name" value="MYG1_exonuc"/>
    <property type="match status" value="1"/>
</dbReference>
<evidence type="ECO:0000313" key="2">
    <source>
        <dbReference type="EMBL" id="AHJ64005.1"/>
    </source>
</evidence>
<proteinExistence type="inferred from homology"/>
<evidence type="ECO:0000313" key="3">
    <source>
        <dbReference type="Proteomes" id="UP000019438"/>
    </source>
</evidence>
<dbReference type="GO" id="GO:0005737">
    <property type="term" value="C:cytoplasm"/>
    <property type="evidence" value="ECO:0007669"/>
    <property type="project" value="TreeGrafter"/>
</dbReference>
<dbReference type="InterPro" id="IPR003226">
    <property type="entry name" value="MYG1_exonuclease"/>
</dbReference>